<reference evidence="1 2" key="1">
    <citation type="journal article" date="2018" name="Front. Plant Sci.">
        <title>Red Clover (Trifolium pratense) and Zigzag Clover (T. medium) - A Picture of Genomic Similarities and Differences.</title>
        <authorList>
            <person name="Dluhosova J."/>
            <person name="Istvanek J."/>
            <person name="Nedelnik J."/>
            <person name="Repkova J."/>
        </authorList>
    </citation>
    <scope>NUCLEOTIDE SEQUENCE [LARGE SCALE GENOMIC DNA]</scope>
    <source>
        <strain evidence="2">cv. 10/8</strain>
        <tissue evidence="1">Leaf</tissue>
    </source>
</reference>
<keyword evidence="2" id="KW-1185">Reference proteome</keyword>
<accession>A0A392M0Y5</accession>
<gene>
    <name evidence="1" type="ORF">A2U01_0001738</name>
</gene>
<dbReference type="AlphaFoldDB" id="A0A392M0Y5"/>
<protein>
    <submittedName>
        <fullName evidence="1">RNA-directed DNA polymerase (Reverse transcriptase)</fullName>
    </submittedName>
</protein>
<organism evidence="1 2">
    <name type="scientific">Trifolium medium</name>
    <dbReference type="NCBI Taxonomy" id="97028"/>
    <lineage>
        <taxon>Eukaryota</taxon>
        <taxon>Viridiplantae</taxon>
        <taxon>Streptophyta</taxon>
        <taxon>Embryophyta</taxon>
        <taxon>Tracheophyta</taxon>
        <taxon>Spermatophyta</taxon>
        <taxon>Magnoliopsida</taxon>
        <taxon>eudicotyledons</taxon>
        <taxon>Gunneridae</taxon>
        <taxon>Pentapetalae</taxon>
        <taxon>rosids</taxon>
        <taxon>fabids</taxon>
        <taxon>Fabales</taxon>
        <taxon>Fabaceae</taxon>
        <taxon>Papilionoideae</taxon>
        <taxon>50 kb inversion clade</taxon>
        <taxon>NPAAA clade</taxon>
        <taxon>Hologalegina</taxon>
        <taxon>IRL clade</taxon>
        <taxon>Trifolieae</taxon>
        <taxon>Trifolium</taxon>
    </lineage>
</organism>
<keyword evidence="1" id="KW-0695">RNA-directed DNA polymerase</keyword>
<proteinExistence type="predicted"/>
<dbReference type="GO" id="GO:0003964">
    <property type="term" value="F:RNA-directed DNA polymerase activity"/>
    <property type="evidence" value="ECO:0007669"/>
    <property type="project" value="UniProtKB-KW"/>
</dbReference>
<dbReference type="PANTHER" id="PTHR33116">
    <property type="entry name" value="REVERSE TRANSCRIPTASE ZINC-BINDING DOMAIN-CONTAINING PROTEIN-RELATED-RELATED"/>
    <property type="match status" value="1"/>
</dbReference>
<name>A0A392M0Y5_9FABA</name>
<evidence type="ECO:0000313" key="1">
    <source>
        <dbReference type="EMBL" id="MCH80960.1"/>
    </source>
</evidence>
<keyword evidence="1" id="KW-0808">Transferase</keyword>
<evidence type="ECO:0000313" key="2">
    <source>
        <dbReference type="Proteomes" id="UP000265520"/>
    </source>
</evidence>
<dbReference type="EMBL" id="LXQA010001695">
    <property type="protein sequence ID" value="MCH80960.1"/>
    <property type="molecule type" value="Genomic_DNA"/>
</dbReference>
<dbReference type="PANTHER" id="PTHR33116:SF86">
    <property type="entry name" value="REVERSE TRANSCRIPTASE DOMAIN-CONTAINING PROTEIN"/>
    <property type="match status" value="1"/>
</dbReference>
<keyword evidence="1" id="KW-0548">Nucleotidyltransferase</keyword>
<comment type="caution">
    <text evidence="1">The sequence shown here is derived from an EMBL/GenBank/DDBJ whole genome shotgun (WGS) entry which is preliminary data.</text>
</comment>
<sequence>MVDAREAQCMKKILNDYERASGQAINYAKSKVFFSRNTPNNIKENVSNILGVTEVMGTSRYLGMTSMIGRNKKVVFGYLKDRMWKKVQSWSEKHLSKARREVLIKSVAQAIPAYCMNTILLPNSLGEDLERMINSFRWGLNKSSCRGINWLRWEKVAMRKEYGGMSFRHFYGFNLAMWNLGLINQLFNIWDATEIIKIPLSLTHQEDKLIWNYSKQDSVAVKRAKQGKDFSMASAAVQEVWPEDDCWQHTHGYLIDAIGFVPMVFKMIAEVDANTMSKVAMLGLDNLVATK</sequence>
<dbReference type="Proteomes" id="UP000265520">
    <property type="component" value="Unassembled WGS sequence"/>
</dbReference>